<evidence type="ECO:0000256" key="4">
    <source>
        <dbReference type="ARBA" id="ARBA00022723"/>
    </source>
</evidence>
<dbReference type="AlphaFoldDB" id="H6LHQ7"/>
<dbReference type="CDD" id="cd01335">
    <property type="entry name" value="Radical_SAM"/>
    <property type="match status" value="1"/>
</dbReference>
<dbReference type="InterPro" id="IPR013785">
    <property type="entry name" value="Aldolase_TIM"/>
</dbReference>
<dbReference type="GO" id="GO:0046872">
    <property type="term" value="F:metal ion binding"/>
    <property type="evidence" value="ECO:0007669"/>
    <property type="project" value="UniProtKB-KW"/>
</dbReference>
<dbReference type="STRING" id="931626.Awo_c04350"/>
<dbReference type="PROSITE" id="PS51918">
    <property type="entry name" value="RADICAL_SAM"/>
    <property type="match status" value="1"/>
</dbReference>
<proteinExistence type="predicted"/>
<evidence type="ECO:0000256" key="2">
    <source>
        <dbReference type="ARBA" id="ARBA00022485"/>
    </source>
</evidence>
<keyword evidence="6" id="KW-0411">Iron-sulfur</keyword>
<dbReference type="Gene3D" id="3.20.20.70">
    <property type="entry name" value="Aldolase class I"/>
    <property type="match status" value="1"/>
</dbReference>
<dbReference type="Pfam" id="PF04055">
    <property type="entry name" value="Radical_SAM"/>
    <property type="match status" value="1"/>
</dbReference>
<dbReference type="HOGENOM" id="CLU_078147_2_1_9"/>
<dbReference type="InterPro" id="IPR007197">
    <property type="entry name" value="rSAM"/>
</dbReference>
<organism evidence="8 9">
    <name type="scientific">Acetobacterium woodii (strain ATCC 29683 / DSM 1030 / JCM 2381 / KCTC 1655 / WB1)</name>
    <dbReference type="NCBI Taxonomy" id="931626"/>
    <lineage>
        <taxon>Bacteria</taxon>
        <taxon>Bacillati</taxon>
        <taxon>Bacillota</taxon>
        <taxon>Clostridia</taxon>
        <taxon>Eubacteriales</taxon>
        <taxon>Eubacteriaceae</taxon>
        <taxon>Acetobacterium</taxon>
    </lineage>
</organism>
<dbReference type="RefSeq" id="WP_014354839.1">
    <property type="nucleotide sequence ID" value="NC_016894.1"/>
</dbReference>
<feature type="domain" description="Radical SAM core" evidence="7">
    <location>
        <begin position="12"/>
        <end position="230"/>
    </location>
</feature>
<accession>H6LHQ7</accession>
<dbReference type="SFLD" id="SFLDS00029">
    <property type="entry name" value="Radical_SAM"/>
    <property type="match status" value="1"/>
</dbReference>
<dbReference type="SFLD" id="SFLDG01094">
    <property type="entry name" value="Uncharacterised_Radical_SAM_Su"/>
    <property type="match status" value="1"/>
</dbReference>
<comment type="cofactor">
    <cofactor evidence="1">
        <name>[4Fe-4S] cluster</name>
        <dbReference type="ChEBI" id="CHEBI:49883"/>
    </cofactor>
</comment>
<reference evidence="8 9" key="2">
    <citation type="journal article" date="2012" name="PLoS ONE">
        <title>An ancient pathway combining carbon dioxide fixation with the generation and utilization of a sodium ion gradient for ATP synthesis.</title>
        <authorList>
            <person name="Poehlein A."/>
            <person name="Schmidt S."/>
            <person name="Kaster A.K."/>
            <person name="Goenrich M."/>
            <person name="Vollmers J."/>
            <person name="Thurmer A."/>
            <person name="Bertsch J."/>
            <person name="Schuchmann K."/>
            <person name="Voigt B."/>
            <person name="Hecker M."/>
            <person name="Daniel R."/>
            <person name="Thauer R.K."/>
            <person name="Gottschalk G."/>
            <person name="Muller V."/>
        </authorList>
    </citation>
    <scope>NUCLEOTIDE SEQUENCE [LARGE SCALE GENOMIC DNA]</scope>
    <source>
        <strain evidence="9">ATCC 29683 / DSM 1030 / JCM 2381 / KCTC 1655 / WB1</strain>
    </source>
</reference>
<dbReference type="PANTHER" id="PTHR30352">
    <property type="entry name" value="PYRUVATE FORMATE-LYASE-ACTIVATING ENZYME"/>
    <property type="match status" value="1"/>
</dbReference>
<evidence type="ECO:0000313" key="9">
    <source>
        <dbReference type="Proteomes" id="UP000007177"/>
    </source>
</evidence>
<name>H6LHQ7_ACEWD</name>
<evidence type="ECO:0000256" key="6">
    <source>
        <dbReference type="ARBA" id="ARBA00023014"/>
    </source>
</evidence>
<sequence length="230" mass="25751">MNIGGIQKLSLLDYPDKICCTIFTVGCNYRCPFCHNASIIPNSIPEKGILPEEVIEFLKKRKGLLDGVCITGGEPLLQDQLERFIKEIKLLGFLVKLDTNGSLPKKLKQLLQTGLVDYVAMDIKNSPDSYGQTMGLSNYNLDPIKESVDLLLSNIVPYEFRTTAVRQLHTSNDMLAIAQWINGAEHFYLQNFVDSGDVLERGLGGFSRDEMQGFQELIRPIIPSVELRGI</sequence>
<dbReference type="EC" id="1.17.4.2" evidence="8"/>
<evidence type="ECO:0000259" key="7">
    <source>
        <dbReference type="PROSITE" id="PS51918"/>
    </source>
</evidence>
<keyword evidence="9" id="KW-1185">Reference proteome</keyword>
<evidence type="ECO:0000256" key="5">
    <source>
        <dbReference type="ARBA" id="ARBA00023004"/>
    </source>
</evidence>
<dbReference type="GO" id="GO:0051539">
    <property type="term" value="F:4 iron, 4 sulfur cluster binding"/>
    <property type="evidence" value="ECO:0007669"/>
    <property type="project" value="UniProtKB-KW"/>
</dbReference>
<dbReference type="GO" id="GO:0008998">
    <property type="term" value="F:ribonucleoside-triphosphate reductase (thioredoxin) activity"/>
    <property type="evidence" value="ECO:0007669"/>
    <property type="project" value="UniProtKB-EC"/>
</dbReference>
<dbReference type="SUPFAM" id="SSF102114">
    <property type="entry name" value="Radical SAM enzymes"/>
    <property type="match status" value="1"/>
</dbReference>
<dbReference type="Proteomes" id="UP000007177">
    <property type="component" value="Chromosome"/>
</dbReference>
<dbReference type="InterPro" id="IPR034457">
    <property type="entry name" value="Organic_radical-activating"/>
</dbReference>
<keyword evidence="2" id="KW-0004">4Fe-4S</keyword>
<dbReference type="InterPro" id="IPR058240">
    <property type="entry name" value="rSAM_sf"/>
</dbReference>
<dbReference type="KEGG" id="awo:Awo_c04350"/>
<keyword evidence="4" id="KW-0479">Metal-binding</keyword>
<dbReference type="NCBIfam" id="TIGR02495">
    <property type="entry name" value="NrdG2"/>
    <property type="match status" value="1"/>
</dbReference>
<evidence type="ECO:0000256" key="1">
    <source>
        <dbReference type="ARBA" id="ARBA00001966"/>
    </source>
</evidence>
<dbReference type="PANTHER" id="PTHR30352:SF13">
    <property type="entry name" value="GLYCYL-RADICAL ENZYME ACTIVATING ENZYME YJJW-RELATED"/>
    <property type="match status" value="1"/>
</dbReference>
<reference evidence="9" key="1">
    <citation type="submission" date="2011-07" db="EMBL/GenBank/DDBJ databases">
        <title>Complete genome sequence of Acetobacterium woodii.</title>
        <authorList>
            <person name="Poehlein A."/>
            <person name="Schmidt S."/>
            <person name="Kaster A.-K."/>
            <person name="Goenrich M."/>
            <person name="Vollmers J."/>
            <person name="Thuermer A."/>
            <person name="Gottschalk G."/>
            <person name="Thauer R.K."/>
            <person name="Daniel R."/>
            <person name="Mueller V."/>
        </authorList>
    </citation>
    <scope>NUCLEOTIDE SEQUENCE [LARGE SCALE GENOMIC DNA]</scope>
    <source>
        <strain evidence="9">ATCC 29683 / DSM 1030 / JCM 2381 / KCTC 1655 / WB1</strain>
    </source>
</reference>
<dbReference type="EMBL" id="CP002987">
    <property type="protein sequence ID" value="AFA47236.1"/>
    <property type="molecule type" value="Genomic_DNA"/>
</dbReference>
<keyword evidence="8" id="KW-0560">Oxidoreductase</keyword>
<protein>
    <submittedName>
        <fullName evidence="8">Ribonucleoside-triphosphate reductase, anaerobic-like protein</fullName>
        <ecNumber evidence="8">1.17.4.2</ecNumber>
    </submittedName>
</protein>
<evidence type="ECO:0000313" key="8">
    <source>
        <dbReference type="EMBL" id="AFA47236.1"/>
    </source>
</evidence>
<dbReference type="InterPro" id="IPR012840">
    <property type="entry name" value="NrdG2"/>
</dbReference>
<dbReference type="OrthoDB" id="9782387at2"/>
<gene>
    <name evidence="8" type="primary">nrdG</name>
    <name evidence="8" type="ordered locus">Awo_c04350</name>
</gene>
<evidence type="ECO:0000256" key="3">
    <source>
        <dbReference type="ARBA" id="ARBA00022691"/>
    </source>
</evidence>
<keyword evidence="3" id="KW-0949">S-adenosyl-L-methionine</keyword>
<dbReference type="eggNOG" id="COG1180">
    <property type="taxonomic scope" value="Bacteria"/>
</dbReference>
<keyword evidence="5" id="KW-0408">Iron</keyword>